<dbReference type="Pfam" id="PF09913">
    <property type="entry name" value="DUF2142"/>
    <property type="match status" value="1"/>
</dbReference>
<protein>
    <submittedName>
        <fullName evidence="3">DUF2142 domain-containing protein</fullName>
    </submittedName>
</protein>
<feature type="transmembrane region" description="Helical" evidence="1">
    <location>
        <begin position="126"/>
        <end position="144"/>
    </location>
</feature>
<feature type="transmembrane region" description="Helical" evidence="1">
    <location>
        <begin position="387"/>
        <end position="405"/>
    </location>
</feature>
<reference evidence="3 4" key="1">
    <citation type="submission" date="2020-04" db="EMBL/GenBank/DDBJ databases">
        <title>Antimicrobial susceptibility and clonality of vaginal-derived multi-drug resistant Mobiluncus isolates in China.</title>
        <authorList>
            <person name="Zhang X."/>
        </authorList>
    </citation>
    <scope>NUCLEOTIDE SEQUENCE [LARGE SCALE GENOMIC DNA]</scope>
    <source>
        <strain evidence="3 4">19</strain>
    </source>
</reference>
<accession>A0A7Y0UGS9</accession>
<dbReference type="AlphaFoldDB" id="A0A7Y0UGS9"/>
<dbReference type="Proteomes" id="UP000553981">
    <property type="component" value="Unassembled WGS sequence"/>
</dbReference>
<evidence type="ECO:0000313" key="3">
    <source>
        <dbReference type="EMBL" id="NMW87061.1"/>
    </source>
</evidence>
<feature type="transmembrane region" description="Helical" evidence="1">
    <location>
        <begin position="198"/>
        <end position="216"/>
    </location>
</feature>
<evidence type="ECO:0000256" key="1">
    <source>
        <dbReference type="SAM" id="Phobius"/>
    </source>
</evidence>
<feature type="transmembrane region" description="Helical" evidence="1">
    <location>
        <begin position="331"/>
        <end position="349"/>
    </location>
</feature>
<keyword evidence="1" id="KW-1133">Transmembrane helix</keyword>
<evidence type="ECO:0000256" key="2">
    <source>
        <dbReference type="SAM" id="SignalP"/>
    </source>
</evidence>
<proteinExistence type="predicted"/>
<dbReference type="InterPro" id="IPR018674">
    <property type="entry name" value="DUF2142_membrane"/>
</dbReference>
<organism evidence="3 4">
    <name type="scientific">Mobiluncus curtisii</name>
    <dbReference type="NCBI Taxonomy" id="2051"/>
    <lineage>
        <taxon>Bacteria</taxon>
        <taxon>Bacillati</taxon>
        <taxon>Actinomycetota</taxon>
        <taxon>Actinomycetes</taxon>
        <taxon>Actinomycetales</taxon>
        <taxon>Actinomycetaceae</taxon>
        <taxon>Mobiluncus</taxon>
    </lineage>
</organism>
<comment type="caution">
    <text evidence="3">The sequence shown here is derived from an EMBL/GenBank/DDBJ whole genome shotgun (WGS) entry which is preliminary data.</text>
</comment>
<feature type="transmembrane region" description="Helical" evidence="1">
    <location>
        <begin position="417"/>
        <end position="439"/>
    </location>
</feature>
<feature type="transmembrane region" description="Helical" evidence="1">
    <location>
        <begin position="356"/>
        <end position="375"/>
    </location>
</feature>
<feature type="chain" id="PRO_5030916149" evidence="2">
    <location>
        <begin position="19"/>
        <end position="496"/>
    </location>
</feature>
<sequence>MLILPLLFFLILVPWAVAAPVGGTPDADFHLNSILCSAQNRGGICRHSATDARIVEVPTNTEAVNCYIKTPTDSAACVESALKSGNAEMHRTKRWNSEGAYPSFYYRFHSLYAGKNLVLTTMLTRLVNAALAAVLTGAVAGLLGRNRRRNLWLTVLVTQVPLGLSLLSSLNPSSWATLAPVLVFFAICGAMERDSASVKRRAGLVILAVVSFMYGSGARWDSVVFCGLALLAALAWGLDFSALRRRFRGAGTISGVAVSLVVFLLVIIAVSARFLHSTVLGDFFAAVLGRDAAERQSRHDIFMNLLNIPDYFLGVFGLWPLGALEIDLPRVVPFLGFAVCSGVLFLALCQASRRTNLIALVLLLFYVAMPLLLLFEKHATVGVYVQPRYLLPLLTLIVGVWLYPFNRSALMVSVQRWVTGLGTTVSASVALYAVAMRYWRGTQYLLGESTWWWKGVPGPHFWLVMEVLTFGIWAVIILRESRQNQPESAEKDLRTE</sequence>
<feature type="transmembrane region" description="Helical" evidence="1">
    <location>
        <begin position="174"/>
        <end position="191"/>
    </location>
</feature>
<gene>
    <name evidence="3" type="ORF">HHJ67_04755</name>
</gene>
<feature type="signal peptide" evidence="2">
    <location>
        <begin position="1"/>
        <end position="18"/>
    </location>
</feature>
<name>A0A7Y0UGS9_9ACTO</name>
<keyword evidence="2" id="KW-0732">Signal</keyword>
<feature type="transmembrane region" description="Helical" evidence="1">
    <location>
        <begin position="151"/>
        <end position="168"/>
    </location>
</feature>
<feature type="transmembrane region" description="Helical" evidence="1">
    <location>
        <begin position="250"/>
        <end position="268"/>
    </location>
</feature>
<feature type="transmembrane region" description="Helical" evidence="1">
    <location>
        <begin position="459"/>
        <end position="478"/>
    </location>
</feature>
<keyword evidence="1" id="KW-0812">Transmembrane</keyword>
<evidence type="ECO:0000313" key="4">
    <source>
        <dbReference type="Proteomes" id="UP000553981"/>
    </source>
</evidence>
<keyword evidence="1" id="KW-0472">Membrane</keyword>
<feature type="transmembrane region" description="Helical" evidence="1">
    <location>
        <begin position="222"/>
        <end position="238"/>
    </location>
</feature>
<dbReference type="EMBL" id="JABCUI010000002">
    <property type="protein sequence ID" value="NMW87061.1"/>
    <property type="molecule type" value="Genomic_DNA"/>
</dbReference>